<proteinExistence type="predicted"/>
<dbReference type="InterPro" id="IPR000120">
    <property type="entry name" value="Amidase"/>
</dbReference>
<dbReference type="GO" id="GO:0003824">
    <property type="term" value="F:catalytic activity"/>
    <property type="evidence" value="ECO:0007669"/>
    <property type="project" value="InterPro"/>
</dbReference>
<reference evidence="2" key="1">
    <citation type="submission" date="2024-05" db="EMBL/GenBank/DDBJ databases">
        <title>Genome sequencing of novel strain.</title>
        <authorList>
            <person name="Ganbat D."/>
            <person name="Ganbat S."/>
            <person name="Lee S.-J."/>
        </authorList>
    </citation>
    <scope>NUCLEOTIDE SEQUENCE</scope>
    <source>
        <strain evidence="2">SMD15-11</strain>
    </source>
</reference>
<evidence type="ECO:0000313" key="2">
    <source>
        <dbReference type="EMBL" id="XDT73761.1"/>
    </source>
</evidence>
<dbReference type="SUPFAM" id="SSF75304">
    <property type="entry name" value="Amidase signature (AS) enzymes"/>
    <property type="match status" value="1"/>
</dbReference>
<dbReference type="PANTHER" id="PTHR11895:SF67">
    <property type="entry name" value="AMIDASE DOMAIN-CONTAINING PROTEIN"/>
    <property type="match status" value="1"/>
</dbReference>
<dbReference type="InterPro" id="IPR036928">
    <property type="entry name" value="AS_sf"/>
</dbReference>
<name>A0AB39V0Y8_9GAMM</name>
<protein>
    <submittedName>
        <fullName evidence="2">Amidase</fullName>
    </submittedName>
</protein>
<accession>A0AB39V0Y8</accession>
<dbReference type="KEGG" id="tcd:AAIA72_07280"/>
<dbReference type="Gene3D" id="3.90.1300.10">
    <property type="entry name" value="Amidase signature (AS) domain"/>
    <property type="match status" value="1"/>
</dbReference>
<gene>
    <name evidence="2" type="ORF">AAIA72_07280</name>
</gene>
<dbReference type="AlphaFoldDB" id="A0AB39V0Y8"/>
<dbReference type="RefSeq" id="WP_369602741.1">
    <property type="nucleotide sequence ID" value="NZ_CP154858.1"/>
</dbReference>
<dbReference type="InterPro" id="IPR020556">
    <property type="entry name" value="Amidase_CS"/>
</dbReference>
<dbReference type="Pfam" id="PF01425">
    <property type="entry name" value="Amidase"/>
    <property type="match status" value="1"/>
</dbReference>
<organism evidence="2">
    <name type="scientific">Thermohahella caldifontis</name>
    <dbReference type="NCBI Taxonomy" id="3142973"/>
    <lineage>
        <taxon>Bacteria</taxon>
        <taxon>Pseudomonadati</taxon>
        <taxon>Pseudomonadota</taxon>
        <taxon>Gammaproteobacteria</taxon>
        <taxon>Oceanospirillales</taxon>
        <taxon>Hahellaceae</taxon>
        <taxon>Thermohahella</taxon>
    </lineage>
</organism>
<dbReference type="EMBL" id="CP154858">
    <property type="protein sequence ID" value="XDT73761.1"/>
    <property type="molecule type" value="Genomic_DNA"/>
</dbReference>
<dbReference type="InterPro" id="IPR023631">
    <property type="entry name" value="Amidase_dom"/>
</dbReference>
<feature type="domain" description="Amidase" evidence="1">
    <location>
        <begin position="110"/>
        <end position="532"/>
    </location>
</feature>
<dbReference type="PANTHER" id="PTHR11895">
    <property type="entry name" value="TRANSAMIDASE"/>
    <property type="match status" value="1"/>
</dbReference>
<sequence length="556" mass="59634">MSYTLKSVRAPKLRGRALKSLVAALDSPLTRRFIEYTLLREAGLPRFRSQPLDTPPLMQPVNLAATGAPIGQPPARVLDALVKAPLPTRLPGILDFHAAYREGRTTPSDVAERLIARLEELDRTPFNPVVFRNDQNIRAQARESTQRWQRGRPLSLLDGVPVAVKDELDLVPYATTAGTRVFGQDGSAQDDATACARLRQAGALFIGKTHMHEIGMGVTGHNTHYGPARNPWDMTRYTGGSSSGSAAAVALGLCPVALGADGGGSIRIPAALCGISGLKPTWGRVSEHGAFPLCPSVAHIGPMGLTADDLAIVYSLIAGPDVMDSHTLHQPMVTLDLYPDLRGLRIGIYTPWFSDASPEVVQACQLGVERMKQLGAEVHAVMPEDLDNARVAHAVTIASEMLASVWSAFQRTPEAFGMETRLNLAMARAFTAADYVRAQQVRQQLMDTLNNLFQQVDLLVTPTTGITAPPIPESALPDGESDLKTLTALMRFAFVGNLSGIPALTLPVGQDGCGLPVGLQLMASHWQESRLLAVARCLMQDEPAPAAPGARSLLTD</sequence>
<dbReference type="PROSITE" id="PS00571">
    <property type="entry name" value="AMIDASES"/>
    <property type="match status" value="1"/>
</dbReference>
<evidence type="ECO:0000259" key="1">
    <source>
        <dbReference type="Pfam" id="PF01425"/>
    </source>
</evidence>